<feature type="domain" description="Dynamin N-terminal" evidence="2">
    <location>
        <begin position="176"/>
        <end position="403"/>
    </location>
</feature>
<evidence type="ECO:0000256" key="1">
    <source>
        <dbReference type="SAM" id="MobiDB-lite"/>
    </source>
</evidence>
<organism evidence="3 4">
    <name type="scientific">Gymnodraco acuticeps</name>
    <name type="common">Antarctic dragonfish</name>
    <dbReference type="NCBI Taxonomy" id="8218"/>
    <lineage>
        <taxon>Eukaryota</taxon>
        <taxon>Metazoa</taxon>
        <taxon>Chordata</taxon>
        <taxon>Craniata</taxon>
        <taxon>Vertebrata</taxon>
        <taxon>Euteleostomi</taxon>
        <taxon>Actinopterygii</taxon>
        <taxon>Neopterygii</taxon>
        <taxon>Teleostei</taxon>
        <taxon>Neoteleostei</taxon>
        <taxon>Acanthomorphata</taxon>
        <taxon>Eupercaria</taxon>
        <taxon>Perciformes</taxon>
        <taxon>Notothenioidei</taxon>
        <taxon>Bathydraconidae</taxon>
        <taxon>Gymnodraco</taxon>
    </lineage>
</organism>
<dbReference type="PANTHER" id="PTHR47308">
    <property type="entry name" value="NUCLEAR GTPASE SLIP-GC"/>
    <property type="match status" value="1"/>
</dbReference>
<dbReference type="FunCoup" id="A0A6P8UH49">
    <property type="interactions" value="52"/>
</dbReference>
<dbReference type="Pfam" id="PF00350">
    <property type="entry name" value="Dynamin_N"/>
    <property type="match status" value="1"/>
</dbReference>
<dbReference type="InterPro" id="IPR013761">
    <property type="entry name" value="SAM/pointed_sf"/>
</dbReference>
<dbReference type="InterPro" id="IPR053082">
    <property type="entry name" value="Nuclear_GTPase_SLIP-GC"/>
</dbReference>
<protein>
    <submittedName>
        <fullName evidence="4">Nuclear GTPase SLIP-GC-like</fullName>
    </submittedName>
</protein>
<dbReference type="SUPFAM" id="SSF52540">
    <property type="entry name" value="P-loop containing nucleoside triphosphate hydrolases"/>
    <property type="match status" value="1"/>
</dbReference>
<dbReference type="OrthoDB" id="3598281at2759"/>
<gene>
    <name evidence="4" type="primary">LOC117548451</name>
</gene>
<dbReference type="Gene3D" id="3.40.50.300">
    <property type="entry name" value="P-loop containing nucleotide triphosphate hydrolases"/>
    <property type="match status" value="2"/>
</dbReference>
<dbReference type="InterPro" id="IPR045063">
    <property type="entry name" value="Dynamin_N"/>
</dbReference>
<evidence type="ECO:0000259" key="2">
    <source>
        <dbReference type="Pfam" id="PF00350"/>
    </source>
</evidence>
<dbReference type="InParanoid" id="A0A6P8UH49"/>
<reference evidence="4" key="1">
    <citation type="submission" date="2025-08" db="UniProtKB">
        <authorList>
            <consortium name="RefSeq"/>
        </authorList>
    </citation>
    <scope>IDENTIFICATION</scope>
</reference>
<keyword evidence="3" id="KW-1185">Reference proteome</keyword>
<dbReference type="GO" id="GO:0003924">
    <property type="term" value="F:GTPase activity"/>
    <property type="evidence" value="ECO:0007669"/>
    <property type="project" value="TreeGrafter"/>
</dbReference>
<proteinExistence type="predicted"/>
<dbReference type="Proteomes" id="UP000515161">
    <property type="component" value="Unplaced"/>
</dbReference>
<name>A0A6P8UH49_GYMAC</name>
<feature type="compositionally biased region" description="Basic and acidic residues" evidence="1">
    <location>
        <begin position="97"/>
        <end position="107"/>
    </location>
</feature>
<dbReference type="RefSeq" id="XP_034075646.1">
    <property type="nucleotide sequence ID" value="XM_034219755.1"/>
</dbReference>
<dbReference type="InterPro" id="IPR027417">
    <property type="entry name" value="P-loop_NTPase"/>
</dbReference>
<dbReference type="GeneID" id="117548451"/>
<dbReference type="Gene3D" id="1.10.150.50">
    <property type="entry name" value="Transcription Factor, Ets-1"/>
    <property type="match status" value="1"/>
</dbReference>
<evidence type="ECO:0000313" key="4">
    <source>
        <dbReference type="RefSeq" id="XP_034075646.1"/>
    </source>
</evidence>
<accession>A0A6P8UH49</accession>
<sequence length="823" mass="94193">MDDFVHNKLTQWDLSELIQTFKEQHIDKEALYELDDQTIAELIPIVGTRLKFKKRLKLLLEEQNTTDPETSESSVQCKWEFDEEAVFAQVCSSTNKANDKGKRRLDLQGESSQGQSPARKRPREDIQGSYTEEVILSDVKNIMRCVHQKLPNQDDKLNKFLKNSIKHLETDKREVVGVFGKTGAGKSSLINAIIGVKDLLPSGSISACTSVMIKVEANMRNPKYEAEIEFITKEEWKEELWTLFNFLGDNEDKEKDEDYQDSVEKLSELYGEEWRNKSPENLMDKKYFREIPEFLNSKSKILTSDTAKELSAKFVKYTRSESKEEDAKDVKRWYWPLVKCVTVRVPKNGLLQHVTLVDLPGNGDRNKSRDRMWKKVVGSCSTVWIVAEINRAASETESWEILEESCSLMGNGGECRQIHFICTKSDNIGGSDDQSAAGVRAQILKQNKQAKIKVMAEFRKLKEVKKHFSEEYFKVFTVSSKEFLRRKNLDRDDTEIPSLQEFLQDLNEWHSETLNYVSGAHGILSLIQGASSREGADIKTPVCKGLEEKLSVELDKIREPMKETLTAFEKCLSEGVDKSKSSCDKVLKSVLYPTKKGGAFHRILKCVVENGGIHKPKKGKSININMKLTSCLTDSIDEEFKKTFPNEGNSGPFNGVINAFSLGTEKLMMNKECENVKLQLTFLKTEEEKMKTKLNKLIRERKKTIYSSLTTTIEETMKECYDRAKEIRGEGSLKNMRETIEMHVHGSKNVMFVQAKDAMMEQLRDLMLEILEKLESTMQESIELSLKTDGVYILDVSLELEMVKNYYNELTECPDDDAILCID</sequence>
<feature type="region of interest" description="Disordered" evidence="1">
    <location>
        <begin position="96"/>
        <end position="127"/>
    </location>
</feature>
<dbReference type="PANTHER" id="PTHR47308:SF1">
    <property type="entry name" value="NUCLEAR GTPASE SLIP-GC"/>
    <property type="match status" value="1"/>
</dbReference>
<evidence type="ECO:0000313" key="3">
    <source>
        <dbReference type="Proteomes" id="UP000515161"/>
    </source>
</evidence>
<dbReference type="AlphaFoldDB" id="A0A6P8UH49"/>
<dbReference type="KEGG" id="gacu:117548451"/>